<dbReference type="OrthoDB" id="2503993at2759"/>
<dbReference type="Pfam" id="PF12768">
    <property type="entry name" value="Rax2"/>
    <property type="match status" value="1"/>
</dbReference>
<dbReference type="SUPFAM" id="SSF117281">
    <property type="entry name" value="Kelch motif"/>
    <property type="match status" value="1"/>
</dbReference>
<evidence type="ECO:0000256" key="1">
    <source>
        <dbReference type="SAM" id="Phobius"/>
    </source>
</evidence>
<evidence type="ECO:0000313" key="6">
    <source>
        <dbReference type="EMBL" id="KEY65969.1"/>
    </source>
</evidence>
<keyword evidence="2" id="KW-0732">Signal</keyword>
<feature type="domain" description="Rax2-like second" evidence="4">
    <location>
        <begin position="230"/>
        <end position="377"/>
    </location>
</feature>
<evidence type="ECO:0000256" key="2">
    <source>
        <dbReference type="SAM" id="SignalP"/>
    </source>
</evidence>
<feature type="chain" id="PRO_5001771062" evidence="2">
    <location>
        <begin position="35"/>
        <end position="1231"/>
    </location>
</feature>
<dbReference type="InterPro" id="IPR011043">
    <property type="entry name" value="Gal_Oxase/kelch_b-propeller"/>
</dbReference>
<dbReference type="SUPFAM" id="SSF50965">
    <property type="entry name" value="Galactose oxidase, central domain"/>
    <property type="match status" value="1"/>
</dbReference>
<keyword evidence="1" id="KW-0812">Transmembrane</keyword>
<dbReference type="GO" id="GO:1902929">
    <property type="term" value="C:plasma membrane of growing cell tip"/>
    <property type="evidence" value="ECO:0007669"/>
    <property type="project" value="TreeGrafter"/>
</dbReference>
<dbReference type="Proteomes" id="UP000028045">
    <property type="component" value="Unassembled WGS sequence"/>
</dbReference>
<organism evidence="6 7">
    <name type="scientific">Stachybotrys chartarum (strain CBS 109288 / IBT 7711)</name>
    <name type="common">Toxic black mold</name>
    <name type="synonym">Stilbospora chartarum</name>
    <dbReference type="NCBI Taxonomy" id="1280523"/>
    <lineage>
        <taxon>Eukaryota</taxon>
        <taxon>Fungi</taxon>
        <taxon>Dikarya</taxon>
        <taxon>Ascomycota</taxon>
        <taxon>Pezizomycotina</taxon>
        <taxon>Sordariomycetes</taxon>
        <taxon>Hypocreomycetidae</taxon>
        <taxon>Hypocreales</taxon>
        <taxon>Stachybotryaceae</taxon>
        <taxon>Stachybotrys</taxon>
    </lineage>
</organism>
<dbReference type="EMBL" id="KL648677">
    <property type="protein sequence ID" value="KEY65969.1"/>
    <property type="molecule type" value="Genomic_DNA"/>
</dbReference>
<name>A0A084AKZ0_STACB</name>
<dbReference type="Pfam" id="PF20843">
    <property type="entry name" value="Rax2_3"/>
    <property type="match status" value="1"/>
</dbReference>
<proteinExistence type="predicted"/>
<feature type="domain" description="Rax2-like third" evidence="5">
    <location>
        <begin position="389"/>
        <end position="548"/>
    </location>
</feature>
<dbReference type="Gene3D" id="2.120.10.80">
    <property type="entry name" value="Kelch-type beta propeller"/>
    <property type="match status" value="1"/>
</dbReference>
<evidence type="ECO:0000259" key="3">
    <source>
        <dbReference type="Pfam" id="PF12768"/>
    </source>
</evidence>
<sequence>MWLTSPGRRSARPMQPLRSTVVALAALLPTLSRAIDITPVPSPNLDLSSLGRIGILGEFSGISLYEFRGQNSRQPNGSGSLLAPLPNGALASVISTDASISAMCTFTLSTGEMQGVIIGGNFTSLDSTQSTAIALFNPNTTEVTPLDGIRGEVNAILCDQERDTVYVGGNFRGANSTNAIAWYGTEGWTNLPFAGFNGPVKAITKAANGHIIFGGTFTGLGNATAPSEPDSQSVNLSSANITAENSASQGGFGDPRNIVCTNGTDVSGQAWLLQDDSPGAWQANFGYRFEPTKLRLRNVRQDGRGTRTFRYIAFPSNGIMNFTYIDPASGQNSSCTSECPLSNDSTVDFQDFHFVNRVPMNGFRVAISDWYGSGAGLAGIEVFQDNILSYAVESFNEPSCRGIDFPSTATATGPWRESPSLQSSSGYLSAELTGDITGEAASVIFYPNIRESGFYSVDMYTPGCIADDSCSTRGQVNVSGVMSTSDANGRFTTSLYQTNNFDKYDQIYFGFIDQASDSFRPSVTLSALAGQDMDTLTLVAERVGFTLINSTGGLNGLFDFDPEQAVITNAMIQNSTINQLGSSFDRNSGVTTLVTAGDVTYIGGNFTSDSHVNIVAIGNNAEVQNVDGGLNGQVLDLYAEGNNLYAGGEFSNTLNGDVEGLNSVGVYDAESNRWSALGAGVDGAVDHVVPFRINITGDDPETVIAFSGSFSECRGFGDFEAIPVDGFAIWVPSERNWLQNLDRPVPSYSGVLTASLLDVPGTDALYAGSVSSAQLSVRGAASLSSDGLDRFPITIQAAQSQSSNLTRRDILDNTDISGVMTGVFYDADDRDLTILAGRFQVQASGGSTINSLVIIDGDDDDSVSGPGSEISAESTIVTVALRDNILYAGGRISGEIDGNDVTGIFAYDIDAGSFSDQPPSISGARETVSAITVRPDSAEIFVAGSFEQAGALDCPGICMYDAESSQWERPGNNLAGNITSLLWASNDRLIAGGNIVGNGTDGRYLVIYDAEEQTWTSFPSSEALPGPVDALTPASTEENEIWVAGTRLDNDEVYLMKYDGQEWLTAESDLSSDTIIHSLQVFTVTERHGETDILGSRQVLMLTGEIVIPDFGVAAAAIYNGTTYEPYILTTNSGSGPGSIARIFTQRNDFFTDQGGNMRVAFVILIGLAIALGLILLLVLAGIVLDRIRKRREGYSPAPTSMIDRGSGMSRIPPHELFESLGQGRSGAPHI</sequence>
<dbReference type="InterPro" id="IPR015915">
    <property type="entry name" value="Kelch-typ_b-propeller"/>
</dbReference>
<keyword evidence="1" id="KW-0472">Membrane</keyword>
<reference evidence="6 7" key="1">
    <citation type="journal article" date="2014" name="BMC Genomics">
        <title>Comparative genome sequencing reveals chemotype-specific gene clusters in the toxigenic black mold Stachybotrys.</title>
        <authorList>
            <person name="Semeiks J."/>
            <person name="Borek D."/>
            <person name="Otwinowski Z."/>
            <person name="Grishin N.V."/>
        </authorList>
    </citation>
    <scope>NUCLEOTIDE SEQUENCE [LARGE SCALE GENOMIC DNA]</scope>
    <source>
        <strain evidence="7">CBS 109288 / IBT 7711</strain>
    </source>
</reference>
<dbReference type="InterPro" id="IPR048265">
    <property type="entry name" value="Rax2-like_third"/>
</dbReference>
<dbReference type="InterPro" id="IPR048266">
    <property type="entry name" value="Rax2-like_second"/>
</dbReference>
<dbReference type="AlphaFoldDB" id="A0A084AKZ0"/>
<protein>
    <submittedName>
        <fullName evidence="6">Uncharacterized protein</fullName>
    </submittedName>
</protein>
<dbReference type="InterPro" id="IPR024982">
    <property type="entry name" value="Rax2-like_C"/>
</dbReference>
<keyword evidence="7" id="KW-1185">Reference proteome</keyword>
<feature type="domain" description="Rax2-like C-terminal" evidence="3">
    <location>
        <begin position="905"/>
        <end position="1153"/>
    </location>
</feature>
<keyword evidence="1" id="KW-1133">Transmembrane helix</keyword>
<feature type="transmembrane region" description="Helical" evidence="1">
    <location>
        <begin position="1160"/>
        <end position="1185"/>
    </location>
</feature>
<accession>A0A084AKZ0</accession>
<evidence type="ECO:0000259" key="5">
    <source>
        <dbReference type="Pfam" id="PF20843"/>
    </source>
</evidence>
<evidence type="ECO:0000259" key="4">
    <source>
        <dbReference type="Pfam" id="PF20842"/>
    </source>
</evidence>
<dbReference type="HOGENOM" id="CLU_005863_0_0_1"/>
<evidence type="ECO:0000313" key="7">
    <source>
        <dbReference type="Proteomes" id="UP000028045"/>
    </source>
</evidence>
<gene>
    <name evidence="6" type="ORF">S7711_06627</name>
</gene>
<dbReference type="PANTHER" id="PTHR31778:SF2">
    <property type="entry name" value="BUD SITE SELECTION PROTEIN RAX2"/>
    <property type="match status" value="1"/>
</dbReference>
<dbReference type="Pfam" id="PF20842">
    <property type="entry name" value="Rax2_2"/>
    <property type="match status" value="1"/>
</dbReference>
<feature type="signal peptide" evidence="2">
    <location>
        <begin position="1"/>
        <end position="34"/>
    </location>
</feature>
<dbReference type="PANTHER" id="PTHR31778">
    <property type="entry name" value="BUD SITE SELECTION PROTEIN RAX2"/>
    <property type="match status" value="1"/>
</dbReference>